<sequence>MRMSSSGLPSAVHLIATNAGSPADAASLASLMAWREMAAFASQAASPSYAYVRAETKFWSTPLRSRGCSTSASAAKSKMAPMPAASSLRITGRISFTSWPAQKWPKNVVRSSALVNVAPGNVYESSRSSPLCCTSGRNCDRKYTPYARTSSVVLLVAKMRFVSWNSVASDVLERVASRGEEGDGAVMEGRAADRRGDADAEKEVTEAWGRWRGPWKAEAVDSRETSSLPGFIGSFLSRCCCYMLRQATRRSCDGSAASSSSTCKERTATIAAFSFSNSLHL</sequence>
<protein>
    <submittedName>
        <fullName evidence="1">Uncharacterized protein</fullName>
    </submittedName>
</protein>
<dbReference type="Proteomes" id="UP000011713">
    <property type="component" value="Unassembled WGS sequence"/>
</dbReference>
<evidence type="ECO:0000313" key="2">
    <source>
        <dbReference type="Proteomes" id="UP000011713"/>
    </source>
</evidence>
<dbReference type="AlphaFoldDB" id="M4BCZ4"/>
<keyword evidence="2" id="KW-1185">Reference proteome</keyword>
<dbReference type="VEuPathDB" id="FungiDB:HpaG804160"/>
<dbReference type="InParanoid" id="M4BCZ4"/>
<organism evidence="1 2">
    <name type="scientific">Hyaloperonospora arabidopsidis (strain Emoy2)</name>
    <name type="common">Downy mildew agent</name>
    <name type="synonym">Peronospora arabidopsidis</name>
    <dbReference type="NCBI Taxonomy" id="559515"/>
    <lineage>
        <taxon>Eukaryota</taxon>
        <taxon>Sar</taxon>
        <taxon>Stramenopiles</taxon>
        <taxon>Oomycota</taxon>
        <taxon>Peronosporomycetes</taxon>
        <taxon>Peronosporales</taxon>
        <taxon>Peronosporaceae</taxon>
        <taxon>Hyaloperonospora</taxon>
    </lineage>
</organism>
<proteinExistence type="predicted"/>
<dbReference type="HOGENOM" id="CLU_991934_0_0_1"/>
<reference evidence="1" key="2">
    <citation type="submission" date="2015-06" db="UniProtKB">
        <authorList>
            <consortium name="EnsemblProtists"/>
        </authorList>
    </citation>
    <scope>IDENTIFICATION</scope>
    <source>
        <strain evidence="1">Emoy2</strain>
    </source>
</reference>
<name>M4BCZ4_HYAAE</name>
<dbReference type="EMBL" id="JH598146">
    <property type="status" value="NOT_ANNOTATED_CDS"/>
    <property type="molecule type" value="Genomic_DNA"/>
</dbReference>
<evidence type="ECO:0000313" key="1">
    <source>
        <dbReference type="EnsemblProtists" id="HpaP804160"/>
    </source>
</evidence>
<reference evidence="2" key="1">
    <citation type="journal article" date="2010" name="Science">
        <title>Signatures of adaptation to obligate biotrophy in the Hyaloperonospora arabidopsidis genome.</title>
        <authorList>
            <person name="Baxter L."/>
            <person name="Tripathy S."/>
            <person name="Ishaque N."/>
            <person name="Boot N."/>
            <person name="Cabral A."/>
            <person name="Kemen E."/>
            <person name="Thines M."/>
            <person name="Ah-Fong A."/>
            <person name="Anderson R."/>
            <person name="Badejoko W."/>
            <person name="Bittner-Eddy P."/>
            <person name="Boore J.L."/>
            <person name="Chibucos M.C."/>
            <person name="Coates M."/>
            <person name="Dehal P."/>
            <person name="Delehaunty K."/>
            <person name="Dong S."/>
            <person name="Downton P."/>
            <person name="Dumas B."/>
            <person name="Fabro G."/>
            <person name="Fronick C."/>
            <person name="Fuerstenberg S.I."/>
            <person name="Fulton L."/>
            <person name="Gaulin E."/>
            <person name="Govers F."/>
            <person name="Hughes L."/>
            <person name="Humphray S."/>
            <person name="Jiang R.H."/>
            <person name="Judelson H."/>
            <person name="Kamoun S."/>
            <person name="Kyung K."/>
            <person name="Meijer H."/>
            <person name="Minx P."/>
            <person name="Morris P."/>
            <person name="Nelson J."/>
            <person name="Phuntumart V."/>
            <person name="Qutob D."/>
            <person name="Rehmany A."/>
            <person name="Rougon-Cardoso A."/>
            <person name="Ryden P."/>
            <person name="Torto-Alalibo T."/>
            <person name="Studholme D."/>
            <person name="Wang Y."/>
            <person name="Win J."/>
            <person name="Wood J."/>
            <person name="Clifton S.W."/>
            <person name="Rogers J."/>
            <person name="Van den Ackerveken G."/>
            <person name="Jones J.D."/>
            <person name="McDowell J.M."/>
            <person name="Beynon J."/>
            <person name="Tyler B.M."/>
        </authorList>
    </citation>
    <scope>NUCLEOTIDE SEQUENCE [LARGE SCALE GENOMIC DNA]</scope>
    <source>
        <strain evidence="2">Emoy2</strain>
    </source>
</reference>
<dbReference type="EnsemblProtists" id="HpaT804160">
    <property type="protein sequence ID" value="HpaP804160"/>
    <property type="gene ID" value="HpaG804160"/>
</dbReference>
<accession>M4BCZ4</accession>